<name>A0A1D9PEQ9_9FLAO</name>
<evidence type="ECO:0000256" key="2">
    <source>
        <dbReference type="ARBA" id="ARBA00022526"/>
    </source>
</evidence>
<evidence type="ECO:0000256" key="1">
    <source>
        <dbReference type="ARBA" id="ARBA00005564"/>
    </source>
</evidence>
<dbReference type="OrthoDB" id="9790815at2"/>
<dbReference type="InterPro" id="IPR015943">
    <property type="entry name" value="WD40/YVTN_repeat-like_dom_sf"/>
</dbReference>
<dbReference type="Gene3D" id="2.130.10.10">
    <property type="entry name" value="YVTN repeat-like/Quinoprotein amine dehydrogenase"/>
    <property type="match status" value="1"/>
</dbReference>
<accession>A0A1D9PEQ9</accession>
<dbReference type="AlphaFoldDB" id="A0A1D9PEQ9"/>
<dbReference type="STRING" id="1306519.BIW12_11050"/>
<evidence type="ECO:0000313" key="4">
    <source>
        <dbReference type="EMBL" id="APA00978.1"/>
    </source>
</evidence>
<dbReference type="InterPro" id="IPR050282">
    <property type="entry name" value="Cycloisomerase_2"/>
</dbReference>
<comment type="similarity">
    <text evidence="1">Belongs to the cycloisomerase 2 family.</text>
</comment>
<sequence length="372" mass="41292">MKKPFLLLLALISFHITYSQNSYVFFGSYTPDKSAEGIYIYQLDTIKGKLSKITSISNISNPSYLSISNEGQFIYACTESKTPNAGSVSSFKFDPQNKSLTFLNSQKTNGENPVYLSLDHTGKWLVDANYTGSSISIFPIAEDGKINPIVQHIPFTEGSINPERQKSSHVHSVFFSPDNNYIISPDLGADKIRIFPFDNNKKEPLDISNSNFVKSTPGSGPRHFAFHPNKKWGYSIEEIAGAISSYTFEKGQLNLIERIKIQSKKESKDFGSAEILISSDGKFLYVSNRGIENSISIYGIQKNGTLKSVATQSSLGNHPRNFAISPSGKFLIVANMNSENVIVFKRNPKTGLLKKVSELKLKNISCVKIKNI</sequence>
<dbReference type="PANTHER" id="PTHR30344:SF1">
    <property type="entry name" value="6-PHOSPHOGLUCONOLACTONASE"/>
    <property type="match status" value="1"/>
</dbReference>
<feature type="chain" id="PRO_5009444652" evidence="3">
    <location>
        <begin position="22"/>
        <end position="372"/>
    </location>
</feature>
<dbReference type="RefSeq" id="WP_071186345.1">
    <property type="nucleotide sequence ID" value="NZ_CP017774.1"/>
</dbReference>
<dbReference type="InterPro" id="IPR019405">
    <property type="entry name" value="Lactonase_7-beta_prop"/>
</dbReference>
<proteinExistence type="inferred from homology"/>
<protein>
    <submittedName>
        <fullName evidence="4">6-phosphogluconolactonase</fullName>
    </submittedName>
</protein>
<keyword evidence="5" id="KW-1185">Reference proteome</keyword>
<evidence type="ECO:0000313" key="5">
    <source>
        <dbReference type="Proteomes" id="UP000178198"/>
    </source>
</evidence>
<organism evidence="4 5">
    <name type="scientific">Flavobacterium commune</name>
    <dbReference type="NCBI Taxonomy" id="1306519"/>
    <lineage>
        <taxon>Bacteria</taxon>
        <taxon>Pseudomonadati</taxon>
        <taxon>Bacteroidota</taxon>
        <taxon>Flavobacteriia</taxon>
        <taxon>Flavobacteriales</taxon>
        <taxon>Flavobacteriaceae</taxon>
        <taxon>Flavobacterium</taxon>
    </lineage>
</organism>
<feature type="signal peptide" evidence="3">
    <location>
        <begin position="1"/>
        <end position="21"/>
    </location>
</feature>
<dbReference type="Pfam" id="PF10282">
    <property type="entry name" value="Lactonase"/>
    <property type="match status" value="1"/>
</dbReference>
<dbReference type="InterPro" id="IPR011048">
    <property type="entry name" value="Haem_d1_sf"/>
</dbReference>
<keyword evidence="2" id="KW-0313">Glucose metabolism</keyword>
<gene>
    <name evidence="4" type="ORF">BIW12_11050</name>
</gene>
<dbReference type="EMBL" id="CP017774">
    <property type="protein sequence ID" value="APA00978.1"/>
    <property type="molecule type" value="Genomic_DNA"/>
</dbReference>
<evidence type="ECO:0000256" key="3">
    <source>
        <dbReference type="SAM" id="SignalP"/>
    </source>
</evidence>
<dbReference type="GO" id="GO:0006006">
    <property type="term" value="P:glucose metabolic process"/>
    <property type="evidence" value="ECO:0007669"/>
    <property type="project" value="UniProtKB-KW"/>
</dbReference>
<dbReference type="GO" id="GO:0017057">
    <property type="term" value="F:6-phosphogluconolactonase activity"/>
    <property type="evidence" value="ECO:0007669"/>
    <property type="project" value="TreeGrafter"/>
</dbReference>
<dbReference type="KEGG" id="fcm:BIW12_11050"/>
<reference evidence="4 5" key="1">
    <citation type="submission" date="2016-10" db="EMBL/GenBank/DDBJ databases">
        <title>Complete Genome Sequence of Flavobacterium sp. PK15.</title>
        <authorList>
            <person name="Ekwe A."/>
            <person name="Kim S.B."/>
        </authorList>
    </citation>
    <scope>NUCLEOTIDE SEQUENCE [LARGE SCALE GENOMIC DNA]</scope>
    <source>
        <strain evidence="4 5">PK15</strain>
    </source>
</reference>
<keyword evidence="3" id="KW-0732">Signal</keyword>
<dbReference type="PANTHER" id="PTHR30344">
    <property type="entry name" value="6-PHOSPHOGLUCONOLACTONASE-RELATED"/>
    <property type="match status" value="1"/>
</dbReference>
<dbReference type="SUPFAM" id="SSF51004">
    <property type="entry name" value="C-terminal (heme d1) domain of cytochrome cd1-nitrite reductase"/>
    <property type="match status" value="1"/>
</dbReference>
<keyword evidence="2" id="KW-0119">Carbohydrate metabolism</keyword>
<dbReference type="Proteomes" id="UP000178198">
    <property type="component" value="Chromosome"/>
</dbReference>